<dbReference type="SMART" id="SM00345">
    <property type="entry name" value="HTH_GNTR"/>
    <property type="match status" value="1"/>
</dbReference>
<reference evidence="5 6" key="1">
    <citation type="submission" date="2014-11" db="EMBL/GenBank/DDBJ databases">
        <authorList>
            <person name="Urmite Genomes Urmite Genomes"/>
        </authorList>
    </citation>
    <scope>NUCLEOTIDE SEQUENCE [LARGE SCALE GENOMIC DNA]</scope>
    <source>
        <strain evidence="5 6">Oc5</strain>
    </source>
</reference>
<keyword evidence="3" id="KW-0804">Transcription</keyword>
<evidence type="ECO:0000256" key="3">
    <source>
        <dbReference type="ARBA" id="ARBA00023163"/>
    </source>
</evidence>
<evidence type="ECO:0000256" key="1">
    <source>
        <dbReference type="ARBA" id="ARBA00023015"/>
    </source>
</evidence>
<proteinExistence type="predicted"/>
<dbReference type="SUPFAM" id="SSF46785">
    <property type="entry name" value="Winged helix' DNA-binding domain"/>
    <property type="match status" value="1"/>
</dbReference>
<name>A0A0A1M7G4_9BACI</name>
<dbReference type="Proteomes" id="UP000040453">
    <property type="component" value="Unassembled WGS sequence"/>
</dbReference>
<dbReference type="Gene3D" id="3.40.1410.10">
    <property type="entry name" value="Chorismate lyase-like"/>
    <property type="match status" value="1"/>
</dbReference>
<keyword evidence="1" id="KW-0805">Transcription regulation</keyword>
<gene>
    <name evidence="5" type="primary">yvoA_6</name>
    <name evidence="5" type="ORF">BN997_01053</name>
</gene>
<dbReference type="GO" id="GO:0003677">
    <property type="term" value="F:DNA binding"/>
    <property type="evidence" value="ECO:0007669"/>
    <property type="project" value="UniProtKB-KW"/>
</dbReference>
<protein>
    <submittedName>
        <fullName evidence="5">HTH-type transcriptional repressor YvoA</fullName>
    </submittedName>
</protein>
<dbReference type="InterPro" id="IPR036390">
    <property type="entry name" value="WH_DNA-bd_sf"/>
</dbReference>
<dbReference type="AlphaFoldDB" id="A0A0A1M7G4"/>
<dbReference type="InterPro" id="IPR000524">
    <property type="entry name" value="Tscrpt_reg_HTH_GntR"/>
</dbReference>
<dbReference type="Pfam" id="PF00392">
    <property type="entry name" value="GntR"/>
    <property type="match status" value="1"/>
</dbReference>
<dbReference type="CDD" id="cd07377">
    <property type="entry name" value="WHTH_GntR"/>
    <property type="match status" value="1"/>
</dbReference>
<evidence type="ECO:0000313" key="5">
    <source>
        <dbReference type="EMBL" id="CEI81235.1"/>
    </source>
</evidence>
<evidence type="ECO:0000259" key="4">
    <source>
        <dbReference type="PROSITE" id="PS50949"/>
    </source>
</evidence>
<evidence type="ECO:0000256" key="2">
    <source>
        <dbReference type="ARBA" id="ARBA00023125"/>
    </source>
</evidence>
<dbReference type="GO" id="GO:0003700">
    <property type="term" value="F:DNA-binding transcription factor activity"/>
    <property type="evidence" value="ECO:0007669"/>
    <property type="project" value="InterPro"/>
</dbReference>
<dbReference type="EMBL" id="CDGG01000001">
    <property type="protein sequence ID" value="CEI81235.1"/>
    <property type="molecule type" value="Genomic_DNA"/>
</dbReference>
<dbReference type="OrthoDB" id="9815017at2"/>
<dbReference type="PANTHER" id="PTHR44846">
    <property type="entry name" value="MANNOSYL-D-GLYCERATE TRANSPORT/METABOLISM SYSTEM REPRESSOR MNGR-RELATED"/>
    <property type="match status" value="1"/>
</dbReference>
<feature type="domain" description="HTH gntR-type" evidence="4">
    <location>
        <begin position="12"/>
        <end position="80"/>
    </location>
</feature>
<keyword evidence="2" id="KW-0238">DNA-binding</keyword>
<dbReference type="FunFam" id="1.10.10.10:FF:000079">
    <property type="entry name" value="GntR family transcriptional regulator"/>
    <property type="match status" value="1"/>
</dbReference>
<sequence>MSGSRFEPKKGEALYLQVKKELYKRIQEGIWKADTLIPTEQELISEFDVSRTTIRQAINLLVQDNLLEKKQGRGTVVRPQNLVGHLGKLKGFTEEARERGQIPRAKVLRSEFKSTFFFEKDILEVSEKDPILLVERIRLADDIPIAIERSCWPKDIGELLQTHNLNEAHYYEILEQHNIYLKRAKETIRAINATMDEADYLGIRPGEALLEMTKVSYGMDDRPIEYTKTRYRSDKYQYSIELKR</sequence>
<dbReference type="PANTHER" id="PTHR44846:SF1">
    <property type="entry name" value="MANNOSYL-D-GLYCERATE TRANSPORT_METABOLISM SYSTEM REPRESSOR MNGR-RELATED"/>
    <property type="match status" value="1"/>
</dbReference>
<evidence type="ECO:0000313" key="6">
    <source>
        <dbReference type="Proteomes" id="UP000040453"/>
    </source>
</evidence>
<dbReference type="PROSITE" id="PS50949">
    <property type="entry name" value="HTH_GNTR"/>
    <property type="match status" value="1"/>
</dbReference>
<dbReference type="InterPro" id="IPR028978">
    <property type="entry name" value="Chorismate_lyase_/UTRA_dom_sf"/>
</dbReference>
<dbReference type="SUPFAM" id="SSF64288">
    <property type="entry name" value="Chorismate lyase-like"/>
    <property type="match status" value="1"/>
</dbReference>
<dbReference type="PRINTS" id="PR00035">
    <property type="entry name" value="HTHGNTR"/>
</dbReference>
<dbReference type="InterPro" id="IPR050679">
    <property type="entry name" value="Bact_HTH_transcr_reg"/>
</dbReference>
<dbReference type="GO" id="GO:0045892">
    <property type="term" value="P:negative regulation of DNA-templated transcription"/>
    <property type="evidence" value="ECO:0007669"/>
    <property type="project" value="TreeGrafter"/>
</dbReference>
<dbReference type="STRING" id="545501.BN997_01053"/>
<dbReference type="SMART" id="SM00866">
    <property type="entry name" value="UTRA"/>
    <property type="match status" value="1"/>
</dbReference>
<dbReference type="InterPro" id="IPR036388">
    <property type="entry name" value="WH-like_DNA-bd_sf"/>
</dbReference>
<keyword evidence="6" id="KW-1185">Reference proteome</keyword>
<dbReference type="RefSeq" id="WP_042530246.1">
    <property type="nucleotide sequence ID" value="NZ_CAXOIH010000010.1"/>
</dbReference>
<accession>A0A0A1M7G4</accession>
<dbReference type="Pfam" id="PF07702">
    <property type="entry name" value="UTRA"/>
    <property type="match status" value="1"/>
</dbReference>
<organism evidence="5 6">
    <name type="scientific">Oceanobacillus oncorhynchi</name>
    <dbReference type="NCBI Taxonomy" id="545501"/>
    <lineage>
        <taxon>Bacteria</taxon>
        <taxon>Bacillati</taxon>
        <taxon>Bacillota</taxon>
        <taxon>Bacilli</taxon>
        <taxon>Bacillales</taxon>
        <taxon>Bacillaceae</taxon>
        <taxon>Oceanobacillus</taxon>
    </lineage>
</organism>
<dbReference type="Gene3D" id="1.10.10.10">
    <property type="entry name" value="Winged helix-like DNA-binding domain superfamily/Winged helix DNA-binding domain"/>
    <property type="match status" value="1"/>
</dbReference>
<dbReference type="InterPro" id="IPR011663">
    <property type="entry name" value="UTRA"/>
</dbReference>